<dbReference type="SFLD" id="SFLDG00358">
    <property type="entry name" value="Main_(cytGST)"/>
    <property type="match status" value="1"/>
</dbReference>
<sequence length="201" mass="22447">MKLYFAPHTRALRIAWLLEELGLPYTLERFALGDPAMRDPRYRAVHPMGRVPALEDGDVTLFESGAIVQYLLARHGNGRLHPAADAPEFPAYLQWLHYAEGMIMPHVNIVTVETILLPPDRRNEVNVKRARKLLTQMLGAVNDRLTDHDYLAGDFTAADIMTGHAVIGAVRSGADVSDLPHIQPYIDRLTARPALERALAL</sequence>
<organism evidence="4 5">
    <name type="scientific">Sulfitobacter sabulilitoris</name>
    <dbReference type="NCBI Taxonomy" id="2562655"/>
    <lineage>
        <taxon>Bacteria</taxon>
        <taxon>Pseudomonadati</taxon>
        <taxon>Pseudomonadota</taxon>
        <taxon>Alphaproteobacteria</taxon>
        <taxon>Rhodobacterales</taxon>
        <taxon>Roseobacteraceae</taxon>
        <taxon>Sulfitobacter</taxon>
    </lineage>
</organism>
<dbReference type="Proteomes" id="UP000309550">
    <property type="component" value="Unassembled WGS sequence"/>
</dbReference>
<dbReference type="PROSITE" id="PS50404">
    <property type="entry name" value="GST_NTER"/>
    <property type="match status" value="1"/>
</dbReference>
<dbReference type="Gene3D" id="3.40.30.10">
    <property type="entry name" value="Glutaredoxin"/>
    <property type="match status" value="1"/>
</dbReference>
<comment type="similarity">
    <text evidence="1">Belongs to the GST superfamily.</text>
</comment>
<dbReference type="InterPro" id="IPR036249">
    <property type="entry name" value="Thioredoxin-like_sf"/>
</dbReference>
<dbReference type="PANTHER" id="PTHR44051:SF9">
    <property type="entry name" value="GLUTATHIONE S-TRANSFERASE 1"/>
    <property type="match status" value="1"/>
</dbReference>
<evidence type="ECO:0000256" key="1">
    <source>
        <dbReference type="RuleBase" id="RU003494"/>
    </source>
</evidence>
<protein>
    <submittedName>
        <fullName evidence="4">Glutathione S-transferase family protein</fullName>
    </submittedName>
</protein>
<dbReference type="CDD" id="cd03046">
    <property type="entry name" value="GST_N_GTT1_like"/>
    <property type="match status" value="1"/>
</dbReference>
<dbReference type="EMBL" id="VANS01000001">
    <property type="protein sequence ID" value="TMM55291.1"/>
    <property type="molecule type" value="Genomic_DNA"/>
</dbReference>
<keyword evidence="5" id="KW-1185">Reference proteome</keyword>
<feature type="domain" description="GST N-terminal" evidence="2">
    <location>
        <begin position="1"/>
        <end position="79"/>
    </location>
</feature>
<dbReference type="InterPro" id="IPR010987">
    <property type="entry name" value="Glutathione-S-Trfase_C-like"/>
</dbReference>
<evidence type="ECO:0000313" key="5">
    <source>
        <dbReference type="Proteomes" id="UP000309550"/>
    </source>
</evidence>
<dbReference type="InterPro" id="IPR040079">
    <property type="entry name" value="Glutathione_S-Trfase"/>
</dbReference>
<dbReference type="Pfam" id="PF02798">
    <property type="entry name" value="GST_N"/>
    <property type="match status" value="1"/>
</dbReference>
<dbReference type="PROSITE" id="PS50405">
    <property type="entry name" value="GST_CTER"/>
    <property type="match status" value="1"/>
</dbReference>
<dbReference type="InterPro" id="IPR004046">
    <property type="entry name" value="GST_C"/>
</dbReference>
<dbReference type="AlphaFoldDB" id="A0A5S3PLR7"/>
<dbReference type="Gene3D" id="1.20.1050.10">
    <property type="match status" value="1"/>
</dbReference>
<accession>A0A5S3PLR7</accession>
<keyword evidence="4" id="KW-0808">Transferase</keyword>
<comment type="caution">
    <text evidence="4">The sequence shown here is derived from an EMBL/GenBank/DDBJ whole genome shotgun (WGS) entry which is preliminary data.</text>
</comment>
<dbReference type="OrthoDB" id="5740960at2"/>
<dbReference type="InterPro" id="IPR036282">
    <property type="entry name" value="Glutathione-S-Trfase_C_sf"/>
</dbReference>
<feature type="domain" description="GST C-terminal" evidence="3">
    <location>
        <begin position="85"/>
        <end position="201"/>
    </location>
</feature>
<dbReference type="SFLD" id="SFLDS00019">
    <property type="entry name" value="Glutathione_Transferase_(cytos"/>
    <property type="match status" value="1"/>
</dbReference>
<evidence type="ECO:0000313" key="4">
    <source>
        <dbReference type="EMBL" id="TMM55291.1"/>
    </source>
</evidence>
<dbReference type="SUPFAM" id="SSF47616">
    <property type="entry name" value="GST C-terminal domain-like"/>
    <property type="match status" value="1"/>
</dbReference>
<dbReference type="SFLD" id="SFLDG01150">
    <property type="entry name" value="Main.1:_Beta-like"/>
    <property type="match status" value="1"/>
</dbReference>
<gene>
    <name evidence="4" type="ORF">FDT80_06980</name>
</gene>
<dbReference type="Pfam" id="PF00043">
    <property type="entry name" value="GST_C"/>
    <property type="match status" value="1"/>
</dbReference>
<evidence type="ECO:0000259" key="2">
    <source>
        <dbReference type="PROSITE" id="PS50404"/>
    </source>
</evidence>
<evidence type="ECO:0000259" key="3">
    <source>
        <dbReference type="PROSITE" id="PS50405"/>
    </source>
</evidence>
<proteinExistence type="inferred from homology"/>
<dbReference type="RefSeq" id="WP_138661460.1">
    <property type="nucleotide sequence ID" value="NZ_VANS01000001.1"/>
</dbReference>
<reference evidence="4 5" key="1">
    <citation type="submission" date="2019-05" db="EMBL/GenBank/DDBJ databases">
        <title>Sulfitobacter sabulilitoris sp. nov., isolated from a marine sand.</title>
        <authorList>
            <person name="Yoon J.-H."/>
        </authorList>
    </citation>
    <scope>NUCLEOTIDE SEQUENCE [LARGE SCALE GENOMIC DNA]</scope>
    <source>
        <strain evidence="4 5">HSMS-29</strain>
    </source>
</reference>
<name>A0A5S3PLR7_9RHOB</name>
<dbReference type="SUPFAM" id="SSF52833">
    <property type="entry name" value="Thioredoxin-like"/>
    <property type="match status" value="1"/>
</dbReference>
<dbReference type="PANTHER" id="PTHR44051">
    <property type="entry name" value="GLUTATHIONE S-TRANSFERASE-RELATED"/>
    <property type="match status" value="1"/>
</dbReference>
<dbReference type="InterPro" id="IPR004045">
    <property type="entry name" value="Glutathione_S-Trfase_N"/>
</dbReference>
<dbReference type="GO" id="GO:0016740">
    <property type="term" value="F:transferase activity"/>
    <property type="evidence" value="ECO:0007669"/>
    <property type="project" value="UniProtKB-KW"/>
</dbReference>